<dbReference type="Gene3D" id="1.10.150.20">
    <property type="entry name" value="5' to 3' exonuclease, C-terminal subdomain"/>
    <property type="match status" value="1"/>
</dbReference>
<dbReference type="Gene3D" id="3.40.50.1010">
    <property type="entry name" value="5'-nuclease"/>
    <property type="match status" value="1"/>
</dbReference>
<dbReference type="InterPro" id="IPR038969">
    <property type="entry name" value="FEN"/>
</dbReference>
<dbReference type="SUPFAM" id="SSF88723">
    <property type="entry name" value="PIN domain-like"/>
    <property type="match status" value="1"/>
</dbReference>
<dbReference type="InterPro" id="IPR020045">
    <property type="entry name" value="DNA_polI_H3TH"/>
</dbReference>
<name>A0A0G1UU02_9BACT</name>
<organism evidence="5 6">
    <name type="scientific">Candidatus Beckwithbacteria bacterium GW2011_GWB1_47_15</name>
    <dbReference type="NCBI Taxonomy" id="1618371"/>
    <lineage>
        <taxon>Bacteria</taxon>
        <taxon>Candidatus Beckwithiibacteriota</taxon>
    </lineage>
</organism>
<dbReference type="InterPro" id="IPR002421">
    <property type="entry name" value="5-3_exonuclease"/>
</dbReference>
<dbReference type="CDD" id="cd09859">
    <property type="entry name" value="PIN_53EXO"/>
    <property type="match status" value="1"/>
</dbReference>
<comment type="caution">
    <text evidence="5">The sequence shown here is derived from an EMBL/GenBank/DDBJ whole genome shotgun (WGS) entry which is preliminary data.</text>
</comment>
<dbReference type="FunFam" id="1.10.150.20:FF:000003">
    <property type="entry name" value="DNA polymerase I"/>
    <property type="match status" value="1"/>
</dbReference>
<dbReference type="InterPro" id="IPR008918">
    <property type="entry name" value="HhH2"/>
</dbReference>
<evidence type="ECO:0000313" key="6">
    <source>
        <dbReference type="Proteomes" id="UP000033860"/>
    </source>
</evidence>
<reference evidence="5 6" key="1">
    <citation type="journal article" date="2015" name="Nature">
        <title>rRNA introns, odd ribosomes, and small enigmatic genomes across a large radiation of phyla.</title>
        <authorList>
            <person name="Brown C.T."/>
            <person name="Hug L.A."/>
            <person name="Thomas B.C."/>
            <person name="Sharon I."/>
            <person name="Castelle C.J."/>
            <person name="Singh A."/>
            <person name="Wilkins M.J."/>
            <person name="Williams K.H."/>
            <person name="Banfield J.F."/>
        </authorList>
    </citation>
    <scope>NUCLEOTIDE SEQUENCE [LARGE SCALE GENOMIC DNA]</scope>
</reference>
<dbReference type="Pfam" id="PF02739">
    <property type="entry name" value="5_3_exonuc_N"/>
    <property type="match status" value="1"/>
</dbReference>
<dbReference type="InterPro" id="IPR020046">
    <property type="entry name" value="5-3_exonucl_a-hlix_arch_N"/>
</dbReference>
<keyword evidence="2" id="KW-0378">Hydrolase</keyword>
<dbReference type="PANTHER" id="PTHR42646:SF2">
    <property type="entry name" value="5'-3' EXONUCLEASE FAMILY PROTEIN"/>
    <property type="match status" value="1"/>
</dbReference>
<evidence type="ECO:0000256" key="2">
    <source>
        <dbReference type="ARBA" id="ARBA00022801"/>
    </source>
</evidence>
<dbReference type="PANTHER" id="PTHR42646">
    <property type="entry name" value="FLAP ENDONUCLEASE XNI"/>
    <property type="match status" value="1"/>
</dbReference>
<dbReference type="GO" id="GO:0033567">
    <property type="term" value="P:DNA replication, Okazaki fragment processing"/>
    <property type="evidence" value="ECO:0007669"/>
    <property type="project" value="InterPro"/>
</dbReference>
<dbReference type="SUPFAM" id="SSF47807">
    <property type="entry name" value="5' to 3' exonuclease, C-terminal subdomain"/>
    <property type="match status" value="1"/>
</dbReference>
<gene>
    <name evidence="5" type="ORF">UX85_C0004G0107</name>
</gene>
<dbReference type="SMART" id="SM00279">
    <property type="entry name" value="HhH2"/>
    <property type="match status" value="1"/>
</dbReference>
<evidence type="ECO:0000256" key="1">
    <source>
        <dbReference type="ARBA" id="ARBA00022722"/>
    </source>
</evidence>
<protein>
    <submittedName>
        <fullName evidence="5">Polymerase protein</fullName>
    </submittedName>
</protein>
<evidence type="ECO:0000259" key="4">
    <source>
        <dbReference type="SMART" id="SM00475"/>
    </source>
</evidence>
<sequence length="303" mass="33698">MIDGHAIVFRAYYAYPASLTTPEGEQINAVYGFASILLSVVRELAPTHIAVAFDLDKPTFRHIDYAGYKAQRPEVDVELTNQLDRVREVVEVLSMPIFQVEGFEADDVIGTLARQAADGGEVIIVTGDQDAMQLVDDSVRVWLPKRGKQEAKLYGVEEVKQKFELTPEQIVDLKALAGDASDNIPGVRGIGPKTATTLLNKFLTVERLYDAIRSKNLPAVSAAVIKKLADGYEEAVRSKKLAAIVTDVPIKLSWDKCRIHEYDKAKAVKLFNKFGFKSLVNKLPNDEKEEELTQVFEVGLFEK</sequence>
<dbReference type="GO" id="GO:0008409">
    <property type="term" value="F:5'-3' exonuclease activity"/>
    <property type="evidence" value="ECO:0007669"/>
    <property type="project" value="InterPro"/>
</dbReference>
<accession>A0A0G1UU02</accession>
<dbReference type="Pfam" id="PF01367">
    <property type="entry name" value="5_3_exonuc"/>
    <property type="match status" value="1"/>
</dbReference>
<dbReference type="GO" id="GO:0003677">
    <property type="term" value="F:DNA binding"/>
    <property type="evidence" value="ECO:0007669"/>
    <property type="project" value="UniProtKB-KW"/>
</dbReference>
<keyword evidence="3" id="KW-0238">DNA-binding</keyword>
<evidence type="ECO:0000256" key="3">
    <source>
        <dbReference type="ARBA" id="ARBA00023125"/>
    </source>
</evidence>
<proteinExistence type="predicted"/>
<feature type="domain" description="5'-3' exonuclease" evidence="4">
    <location>
        <begin position="2"/>
        <end position="260"/>
    </location>
</feature>
<dbReference type="CDD" id="cd09898">
    <property type="entry name" value="H3TH_53EXO"/>
    <property type="match status" value="1"/>
</dbReference>
<dbReference type="GO" id="GO:0017108">
    <property type="term" value="F:5'-flap endonuclease activity"/>
    <property type="evidence" value="ECO:0007669"/>
    <property type="project" value="InterPro"/>
</dbReference>
<evidence type="ECO:0000313" key="5">
    <source>
        <dbReference type="EMBL" id="KKU61185.1"/>
    </source>
</evidence>
<dbReference type="Proteomes" id="UP000033860">
    <property type="component" value="Unassembled WGS sequence"/>
</dbReference>
<dbReference type="InterPro" id="IPR036279">
    <property type="entry name" value="5-3_exonuclease_C_sf"/>
</dbReference>
<dbReference type="PATRIC" id="fig|1618371.3.peg.691"/>
<dbReference type="EMBL" id="LCNT01000004">
    <property type="protein sequence ID" value="KKU61185.1"/>
    <property type="molecule type" value="Genomic_DNA"/>
</dbReference>
<dbReference type="SMART" id="SM00475">
    <property type="entry name" value="53EXOc"/>
    <property type="match status" value="1"/>
</dbReference>
<keyword evidence="1" id="KW-0540">Nuclease</keyword>
<dbReference type="InterPro" id="IPR029060">
    <property type="entry name" value="PIN-like_dom_sf"/>
</dbReference>
<dbReference type="AlphaFoldDB" id="A0A0G1UU02"/>